<dbReference type="CDD" id="cd07067">
    <property type="entry name" value="HP_PGM_like"/>
    <property type="match status" value="1"/>
</dbReference>
<dbReference type="SMART" id="SM00855">
    <property type="entry name" value="PGAM"/>
    <property type="match status" value="1"/>
</dbReference>
<gene>
    <name evidence="5" type="ORF">FD15_GL000552</name>
</gene>
<dbReference type="STRING" id="1423806.FD15_GL000552"/>
<dbReference type="GO" id="GO:0005737">
    <property type="term" value="C:cytoplasm"/>
    <property type="evidence" value="ECO:0007669"/>
    <property type="project" value="TreeGrafter"/>
</dbReference>
<evidence type="ECO:0000256" key="1">
    <source>
        <dbReference type="ARBA" id="ARBA00023152"/>
    </source>
</evidence>
<sequence length="226" mass="25692">MSSILFAFCRKNVYALSNTLFNYYEEVMMTTLYIVRHGQSEANKAGILQGSKIDTPLTAKGRKQAHTVQQQLQTLNFAKVYASPLLRAAQTAHIIAGETTTTYDWRLKEYDYGAWDGQLLKDIHQKYARFFDSQQNLLPNSDKVSHGETFTEVTERLQAFFKELAVKHNNEKILVVSHGFTIKLMLDAVLGIKNLVNLNEPSNAGVTKIELTPESMTLLYFNQEFS</sequence>
<feature type="binding site" evidence="4">
    <location>
        <position position="87"/>
    </location>
    <ligand>
        <name>substrate</name>
    </ligand>
</feature>
<dbReference type="Proteomes" id="UP000050961">
    <property type="component" value="Unassembled WGS sequence"/>
</dbReference>
<dbReference type="SUPFAM" id="SSF53254">
    <property type="entry name" value="Phosphoglycerate mutase-like"/>
    <property type="match status" value="1"/>
</dbReference>
<dbReference type="EMBL" id="AYZF01000008">
    <property type="protein sequence ID" value="KRN06989.1"/>
    <property type="molecule type" value="Genomic_DNA"/>
</dbReference>
<protein>
    <submittedName>
        <fullName evidence="5">Phosphoglycerate mutase</fullName>
    </submittedName>
</protein>
<dbReference type="Gene3D" id="3.40.50.1240">
    <property type="entry name" value="Phosphoglycerate mutase-like"/>
    <property type="match status" value="1"/>
</dbReference>
<dbReference type="Pfam" id="PF00300">
    <property type="entry name" value="His_Phos_1"/>
    <property type="match status" value="1"/>
</dbReference>
<dbReference type="GO" id="GO:0016791">
    <property type="term" value="F:phosphatase activity"/>
    <property type="evidence" value="ECO:0007669"/>
    <property type="project" value="TreeGrafter"/>
</dbReference>
<evidence type="ECO:0000256" key="4">
    <source>
        <dbReference type="PIRSR" id="PIRSR613078-2"/>
    </source>
</evidence>
<dbReference type="InterPro" id="IPR013078">
    <property type="entry name" value="His_Pase_superF_clade-1"/>
</dbReference>
<reference evidence="5 6" key="1">
    <citation type="journal article" date="2015" name="Genome Announc.">
        <title>Expanding the biotechnology potential of lactobacilli through comparative genomics of 213 strains and associated genera.</title>
        <authorList>
            <person name="Sun Z."/>
            <person name="Harris H.M."/>
            <person name="McCann A."/>
            <person name="Guo C."/>
            <person name="Argimon S."/>
            <person name="Zhang W."/>
            <person name="Yang X."/>
            <person name="Jeffery I.B."/>
            <person name="Cooney J.C."/>
            <person name="Kagawa T.F."/>
            <person name="Liu W."/>
            <person name="Song Y."/>
            <person name="Salvetti E."/>
            <person name="Wrobel A."/>
            <person name="Rasinkangas P."/>
            <person name="Parkhill J."/>
            <person name="Rea M.C."/>
            <person name="O'Sullivan O."/>
            <person name="Ritari J."/>
            <person name="Douillard F.P."/>
            <person name="Paul Ross R."/>
            <person name="Yang R."/>
            <person name="Briner A.E."/>
            <person name="Felis G.E."/>
            <person name="de Vos W.M."/>
            <person name="Barrangou R."/>
            <person name="Klaenhammer T.R."/>
            <person name="Caufield P.W."/>
            <person name="Cui Y."/>
            <person name="Zhang H."/>
            <person name="O'Toole P.W."/>
        </authorList>
    </citation>
    <scope>NUCLEOTIDE SEQUENCE [LARGE SCALE GENOMIC DNA]</scope>
    <source>
        <strain evidence="5 6">DSM 21376</strain>
    </source>
</reference>
<dbReference type="PROSITE" id="PS00175">
    <property type="entry name" value="PG_MUTASE"/>
    <property type="match status" value="1"/>
</dbReference>
<dbReference type="InterPro" id="IPR001345">
    <property type="entry name" value="PG/BPGM_mutase_AS"/>
</dbReference>
<evidence type="ECO:0000256" key="3">
    <source>
        <dbReference type="PIRSR" id="PIRSR613078-1"/>
    </source>
</evidence>
<accession>A0A0R2E3N9</accession>
<dbReference type="InterPro" id="IPR050275">
    <property type="entry name" value="PGM_Phosphatase"/>
</dbReference>
<dbReference type="PANTHER" id="PTHR48100:SF1">
    <property type="entry name" value="HISTIDINE PHOSPHATASE FAMILY PROTEIN-RELATED"/>
    <property type="match status" value="1"/>
</dbReference>
<keyword evidence="1" id="KW-0324">Glycolysis</keyword>
<dbReference type="AlphaFoldDB" id="A0A0R2E3N9"/>
<name>A0A0R2E3N9_9LACO</name>
<feature type="binding site" evidence="4">
    <location>
        <begin position="109"/>
        <end position="112"/>
    </location>
    <ligand>
        <name>substrate</name>
    </ligand>
</feature>
<keyword evidence="2" id="KW-0413">Isomerase</keyword>
<feature type="active site" description="Tele-phosphohistidine intermediate" evidence="3">
    <location>
        <position position="37"/>
    </location>
</feature>
<proteinExistence type="predicted"/>
<evidence type="ECO:0000256" key="2">
    <source>
        <dbReference type="ARBA" id="ARBA00023235"/>
    </source>
</evidence>
<dbReference type="PANTHER" id="PTHR48100">
    <property type="entry name" value="BROAD-SPECIFICITY PHOSPHATASE YOR283W-RELATED"/>
    <property type="match status" value="1"/>
</dbReference>
<feature type="active site" description="Proton donor/acceptor" evidence="3">
    <location>
        <position position="109"/>
    </location>
</feature>
<keyword evidence="6" id="KW-1185">Reference proteome</keyword>
<evidence type="ECO:0000313" key="5">
    <source>
        <dbReference type="EMBL" id="KRN06989.1"/>
    </source>
</evidence>
<dbReference type="PATRIC" id="fig|1423806.3.peg.562"/>
<organism evidence="5 6">
    <name type="scientific">Liquorilactobacillus sucicola DSM 21376 = JCM 15457</name>
    <dbReference type="NCBI Taxonomy" id="1423806"/>
    <lineage>
        <taxon>Bacteria</taxon>
        <taxon>Bacillati</taxon>
        <taxon>Bacillota</taxon>
        <taxon>Bacilli</taxon>
        <taxon>Lactobacillales</taxon>
        <taxon>Lactobacillaceae</taxon>
        <taxon>Liquorilactobacillus</taxon>
    </lineage>
</organism>
<dbReference type="InterPro" id="IPR029033">
    <property type="entry name" value="His_PPase_superfam"/>
</dbReference>
<evidence type="ECO:0000313" key="6">
    <source>
        <dbReference type="Proteomes" id="UP000050961"/>
    </source>
</evidence>
<feature type="binding site" evidence="4">
    <location>
        <begin position="36"/>
        <end position="43"/>
    </location>
    <ligand>
        <name>substrate</name>
    </ligand>
</feature>
<dbReference type="eggNOG" id="COG0406">
    <property type="taxonomic scope" value="Bacteria"/>
</dbReference>
<comment type="caution">
    <text evidence="5">The sequence shown here is derived from an EMBL/GenBank/DDBJ whole genome shotgun (WGS) entry which is preliminary data.</text>
</comment>